<evidence type="ECO:0000313" key="2">
    <source>
        <dbReference type="EMBL" id="SON55817.1"/>
    </source>
</evidence>
<feature type="region of interest" description="Disordered" evidence="1">
    <location>
        <begin position="52"/>
        <end position="75"/>
    </location>
</feature>
<evidence type="ECO:0000313" key="3">
    <source>
        <dbReference type="Proteomes" id="UP000223606"/>
    </source>
</evidence>
<protein>
    <submittedName>
        <fullName evidence="2">Uncharacterized protein</fullName>
    </submittedName>
</protein>
<proteinExistence type="predicted"/>
<dbReference type="AlphaFoldDB" id="A0A2C9D680"/>
<dbReference type="RefSeq" id="WP_099556277.1">
    <property type="nucleotide sequence ID" value="NZ_LT960614.1"/>
</dbReference>
<sequence length="75" mass="8031">MKAPQKTTFRITDKAGEYIAGKRRVPGAETVMLTAREAAYDLSLGTLELMEDKSAARKRTKPETSGAGETANGEG</sequence>
<dbReference type="Proteomes" id="UP000223606">
    <property type="component" value="Chromosome 1"/>
</dbReference>
<dbReference type="EMBL" id="LT960614">
    <property type="protein sequence ID" value="SON55817.1"/>
    <property type="molecule type" value="Genomic_DNA"/>
</dbReference>
<name>A0A2C9D680_9HYPH</name>
<keyword evidence="3" id="KW-1185">Reference proteome</keyword>
<evidence type="ECO:0000256" key="1">
    <source>
        <dbReference type="SAM" id="MobiDB-lite"/>
    </source>
</evidence>
<accession>A0A2C9D680</accession>
<dbReference type="KEGG" id="hdi:HDIA_2276"/>
<gene>
    <name evidence="2" type="ORF">HDIA_2276</name>
</gene>
<organism evidence="2 3">
    <name type="scientific">Hartmannibacter diazotrophicus</name>
    <dbReference type="NCBI Taxonomy" id="1482074"/>
    <lineage>
        <taxon>Bacteria</taxon>
        <taxon>Pseudomonadati</taxon>
        <taxon>Pseudomonadota</taxon>
        <taxon>Alphaproteobacteria</taxon>
        <taxon>Hyphomicrobiales</taxon>
        <taxon>Pleomorphomonadaceae</taxon>
        <taxon>Hartmannibacter</taxon>
    </lineage>
</organism>
<reference evidence="3" key="1">
    <citation type="submission" date="2017-09" db="EMBL/GenBank/DDBJ databases">
        <title>Genome sequence of Nannocystis excedens DSM 71.</title>
        <authorList>
            <person name="Blom J."/>
        </authorList>
    </citation>
    <scope>NUCLEOTIDE SEQUENCE [LARGE SCALE GENOMIC DNA]</scope>
    <source>
        <strain evidence="3">type strain: E19</strain>
    </source>
</reference>